<organism evidence="2 3">
    <name type="scientific">Thermoflexibacter ruber</name>
    <dbReference type="NCBI Taxonomy" id="1003"/>
    <lineage>
        <taxon>Bacteria</taxon>
        <taxon>Pseudomonadati</taxon>
        <taxon>Bacteroidota</taxon>
        <taxon>Cytophagia</taxon>
        <taxon>Cytophagales</taxon>
        <taxon>Thermoflexibacteraceae</taxon>
        <taxon>Thermoflexibacter</taxon>
    </lineage>
</organism>
<evidence type="ECO:0000313" key="2">
    <source>
        <dbReference type="EMBL" id="SFF54824.1"/>
    </source>
</evidence>
<proteinExistence type="predicted"/>
<protein>
    <submittedName>
        <fullName evidence="2">Uncharacterized protein</fullName>
    </submittedName>
</protein>
<dbReference type="AlphaFoldDB" id="A0A1I2JJQ7"/>
<keyword evidence="3" id="KW-1185">Reference proteome</keyword>
<keyword evidence="1" id="KW-1133">Transmembrane helix</keyword>
<dbReference type="EMBL" id="FONY01000054">
    <property type="protein sequence ID" value="SFF54824.1"/>
    <property type="molecule type" value="Genomic_DNA"/>
</dbReference>
<sequence>MMLAFFKTIIILGLAYGVFYVIMKKLHKKISTFSKKSQLSSKYDLEENISLDDLPLPDLPKGVYVLPKGIPDPSLRGRKESLLTI</sequence>
<accession>A0A1I2JJQ7</accession>
<dbReference type="RefSeq" id="WP_177217475.1">
    <property type="nucleotide sequence ID" value="NZ_FONY01000054.1"/>
</dbReference>
<evidence type="ECO:0000313" key="3">
    <source>
        <dbReference type="Proteomes" id="UP000199513"/>
    </source>
</evidence>
<evidence type="ECO:0000256" key="1">
    <source>
        <dbReference type="SAM" id="Phobius"/>
    </source>
</evidence>
<keyword evidence="1" id="KW-0472">Membrane</keyword>
<feature type="transmembrane region" description="Helical" evidence="1">
    <location>
        <begin position="6"/>
        <end position="23"/>
    </location>
</feature>
<dbReference type="STRING" id="1003.SAMN04488541_10543"/>
<reference evidence="2 3" key="1">
    <citation type="submission" date="2016-10" db="EMBL/GenBank/DDBJ databases">
        <authorList>
            <person name="de Groot N.N."/>
        </authorList>
    </citation>
    <scope>NUCLEOTIDE SEQUENCE [LARGE SCALE GENOMIC DNA]</scope>
    <source>
        <strain>GEY</strain>
        <strain evidence="3">DSM 9560</strain>
    </source>
</reference>
<dbReference type="Proteomes" id="UP000199513">
    <property type="component" value="Unassembled WGS sequence"/>
</dbReference>
<name>A0A1I2JJQ7_9BACT</name>
<gene>
    <name evidence="2" type="ORF">SAMN04488541_10543</name>
</gene>
<keyword evidence="1" id="KW-0812">Transmembrane</keyword>